<dbReference type="PANTHER" id="PTHR18919:SF107">
    <property type="entry name" value="ACETYL-COA ACETYLTRANSFERASE, CYTOSOLIC"/>
    <property type="match status" value="1"/>
</dbReference>
<keyword evidence="4 7" id="KW-0012">Acyltransferase</keyword>
<sequence>MTDSNKTEAVIVAGVRTPIGTSFKGTLRDTTAMELAETVVKEALRRSTLAPEQVDDIILAESNYGGGDIARHAAVTAGLPQVPGQAVNRHCAGSLTAIGNAAAQIMSGAERVIIAGGANSQSTAPLQQFRTPGTTDEFTDRWMPPSHPDTAEAPNQDMSITVGWNTAKAVGITREEMDAWALRSHQRAVKAIDSGVFDDEIVPVQALQADGSRIEFAVDEHPRRDTTLEKLSGLKVLHPEIEGFSVTAGTASGINDAAAAVVVTSAEVAKAQGVEVLATVRAWASTAIDPANTGLAVLDVIPKVLERGRIAASDVALWEINEAFASVPVAACKKLGIDDELVNTAGSGCSLGHPVAASGARMIVTLMYELRRRGGGYGVAAMCAGGGQAGAVLIEVPRVS</sequence>
<gene>
    <name evidence="10" type="ORF">C8259_03905</name>
</gene>
<feature type="active site" description="Acyl-thioester intermediate" evidence="6">
    <location>
        <position position="91"/>
    </location>
</feature>
<dbReference type="InterPro" id="IPR020616">
    <property type="entry name" value="Thiolase_N"/>
</dbReference>
<dbReference type="PIRSF" id="PIRSF000429">
    <property type="entry name" value="Ac-CoA_Ac_transf"/>
    <property type="match status" value="1"/>
</dbReference>
<dbReference type="Proteomes" id="UP000241647">
    <property type="component" value="Unassembled WGS sequence"/>
</dbReference>
<dbReference type="PROSITE" id="PS00099">
    <property type="entry name" value="THIOLASE_3"/>
    <property type="match status" value="1"/>
</dbReference>
<evidence type="ECO:0000313" key="11">
    <source>
        <dbReference type="Proteomes" id="UP000241647"/>
    </source>
</evidence>
<comment type="similarity">
    <text evidence="1 7">Belongs to the thiolase-like superfamily. Thiolase family.</text>
</comment>
<dbReference type="EC" id="2.3.1.9" evidence="2"/>
<dbReference type="Gene3D" id="3.40.47.10">
    <property type="match status" value="1"/>
</dbReference>
<evidence type="ECO:0000259" key="9">
    <source>
        <dbReference type="Pfam" id="PF02803"/>
    </source>
</evidence>
<reference evidence="10 11" key="1">
    <citation type="submission" date="2018-02" db="EMBL/GenBank/DDBJ databases">
        <title>8 Nocardia nova and 1 Nocardia cyriacigeorgica strain used for evolution to TMP-SMX.</title>
        <authorList>
            <person name="Mehta H."/>
            <person name="Weng J."/>
            <person name="Shamoo Y."/>
        </authorList>
    </citation>
    <scope>NUCLEOTIDE SEQUENCE [LARGE SCALE GENOMIC DNA]</scope>
    <source>
        <strain evidence="10 11">ATCC 33727</strain>
    </source>
</reference>
<protein>
    <recommendedName>
        <fullName evidence="5">Probable acetyl-CoA acetyltransferase</fullName>
        <ecNumber evidence="2">2.3.1.9</ecNumber>
    </recommendedName>
</protein>
<dbReference type="AlphaFoldDB" id="A0A2T2ZC20"/>
<evidence type="ECO:0000259" key="8">
    <source>
        <dbReference type="Pfam" id="PF00108"/>
    </source>
</evidence>
<dbReference type="NCBIfam" id="TIGR01930">
    <property type="entry name" value="AcCoA-C-Actrans"/>
    <property type="match status" value="1"/>
</dbReference>
<dbReference type="Pfam" id="PF02803">
    <property type="entry name" value="Thiolase_C"/>
    <property type="match status" value="1"/>
</dbReference>
<dbReference type="Pfam" id="PF00108">
    <property type="entry name" value="Thiolase_N"/>
    <property type="match status" value="1"/>
</dbReference>
<feature type="active site" description="Proton acceptor" evidence="6">
    <location>
        <position position="353"/>
    </location>
</feature>
<evidence type="ECO:0000256" key="7">
    <source>
        <dbReference type="RuleBase" id="RU003557"/>
    </source>
</evidence>
<feature type="domain" description="Thiolase C-terminal" evidence="9">
    <location>
        <begin position="275"/>
        <end position="395"/>
    </location>
</feature>
<dbReference type="InterPro" id="IPR020617">
    <property type="entry name" value="Thiolase_C"/>
</dbReference>
<dbReference type="CDD" id="cd00751">
    <property type="entry name" value="thiolase"/>
    <property type="match status" value="1"/>
</dbReference>
<evidence type="ECO:0000256" key="2">
    <source>
        <dbReference type="ARBA" id="ARBA00012705"/>
    </source>
</evidence>
<dbReference type="InterPro" id="IPR002155">
    <property type="entry name" value="Thiolase"/>
</dbReference>
<feature type="active site" description="Proton acceptor" evidence="6">
    <location>
        <position position="383"/>
    </location>
</feature>
<evidence type="ECO:0000256" key="5">
    <source>
        <dbReference type="ARBA" id="ARBA00040529"/>
    </source>
</evidence>
<evidence type="ECO:0000256" key="1">
    <source>
        <dbReference type="ARBA" id="ARBA00010982"/>
    </source>
</evidence>
<dbReference type="InterPro" id="IPR020610">
    <property type="entry name" value="Thiolase_AS"/>
</dbReference>
<evidence type="ECO:0000256" key="6">
    <source>
        <dbReference type="PIRSR" id="PIRSR000429-1"/>
    </source>
</evidence>
<proteinExistence type="inferred from homology"/>
<dbReference type="RefSeq" id="WP_063024549.1">
    <property type="nucleotide sequence ID" value="NZ_PYHS01000002.1"/>
</dbReference>
<name>A0A2T2ZC20_9NOCA</name>
<dbReference type="InterPro" id="IPR016039">
    <property type="entry name" value="Thiolase-like"/>
</dbReference>
<dbReference type="PANTHER" id="PTHR18919">
    <property type="entry name" value="ACETYL-COA C-ACYLTRANSFERASE"/>
    <property type="match status" value="1"/>
</dbReference>
<evidence type="ECO:0000256" key="4">
    <source>
        <dbReference type="ARBA" id="ARBA00023315"/>
    </source>
</evidence>
<organism evidence="10 11">
    <name type="scientific">Nocardia nova</name>
    <dbReference type="NCBI Taxonomy" id="37330"/>
    <lineage>
        <taxon>Bacteria</taxon>
        <taxon>Bacillati</taxon>
        <taxon>Actinomycetota</taxon>
        <taxon>Actinomycetes</taxon>
        <taxon>Mycobacteriales</taxon>
        <taxon>Nocardiaceae</taxon>
        <taxon>Nocardia</taxon>
    </lineage>
</organism>
<dbReference type="SUPFAM" id="SSF53901">
    <property type="entry name" value="Thiolase-like"/>
    <property type="match status" value="2"/>
</dbReference>
<evidence type="ECO:0000313" key="10">
    <source>
        <dbReference type="EMBL" id="PSR65302.1"/>
    </source>
</evidence>
<accession>A0A2T2ZC20</accession>
<dbReference type="GO" id="GO:0003985">
    <property type="term" value="F:acetyl-CoA C-acetyltransferase activity"/>
    <property type="evidence" value="ECO:0007669"/>
    <property type="project" value="UniProtKB-EC"/>
</dbReference>
<evidence type="ECO:0000256" key="3">
    <source>
        <dbReference type="ARBA" id="ARBA00022679"/>
    </source>
</evidence>
<feature type="domain" description="Thiolase N-terminal" evidence="8">
    <location>
        <begin position="10"/>
        <end position="266"/>
    </location>
</feature>
<comment type="caution">
    <text evidence="10">The sequence shown here is derived from an EMBL/GenBank/DDBJ whole genome shotgun (WGS) entry which is preliminary data.</text>
</comment>
<keyword evidence="3 7" id="KW-0808">Transferase</keyword>
<dbReference type="EMBL" id="PYHS01000002">
    <property type="protein sequence ID" value="PSR65302.1"/>
    <property type="molecule type" value="Genomic_DNA"/>
</dbReference>